<dbReference type="AlphaFoldDB" id="A0A1B8PV57"/>
<protein>
    <recommendedName>
        <fullName evidence="1">Novel toxin 15 domain-containing protein</fullName>
    </recommendedName>
</protein>
<gene>
    <name evidence="2" type="ORF">A9309_12230</name>
</gene>
<feature type="domain" description="Novel toxin 15" evidence="1">
    <location>
        <begin position="413"/>
        <end position="579"/>
    </location>
</feature>
<dbReference type="EMBL" id="LZMS01000124">
    <property type="protein sequence ID" value="OBX58956.1"/>
    <property type="molecule type" value="Genomic_DNA"/>
</dbReference>
<dbReference type="Pfam" id="PF15604">
    <property type="entry name" value="Ntox15"/>
    <property type="match status" value="1"/>
</dbReference>
<comment type="caution">
    <text evidence="2">The sequence shown here is derived from an EMBL/GenBank/DDBJ whole genome shotgun (WGS) entry which is preliminary data.</text>
</comment>
<reference evidence="2 3" key="1">
    <citation type="submission" date="2016-06" db="EMBL/GenBank/DDBJ databases">
        <title>Draft genome of Moraxella lacunata CCUG 57757A.</title>
        <authorList>
            <person name="Salva-Serra F."/>
            <person name="Engstrom-Jakobsson H."/>
            <person name="Thorell K."/>
            <person name="Gonzales-Siles L."/>
            <person name="Karlsson R."/>
            <person name="Boulund F."/>
            <person name="Engstrand L."/>
            <person name="Kristiansson E."/>
            <person name="Moore E."/>
        </authorList>
    </citation>
    <scope>NUCLEOTIDE SEQUENCE [LARGE SCALE GENOMIC DNA]</scope>
    <source>
        <strain evidence="2 3">CCUG 57757A</strain>
    </source>
</reference>
<accession>A0A1B8PV57</accession>
<dbReference type="InterPro" id="IPR028949">
    <property type="entry name" value="Ntox15"/>
</dbReference>
<dbReference type="RefSeq" id="WP_065256506.1">
    <property type="nucleotide sequence ID" value="NZ_JARDJM010000069.1"/>
</dbReference>
<dbReference type="Proteomes" id="UP000092607">
    <property type="component" value="Unassembled WGS sequence"/>
</dbReference>
<dbReference type="InterPro" id="IPR049802">
    <property type="entry name" value="RhsC-like_FIX"/>
</dbReference>
<evidence type="ECO:0000313" key="2">
    <source>
        <dbReference type="EMBL" id="OBX58956.1"/>
    </source>
</evidence>
<proteinExistence type="predicted"/>
<evidence type="ECO:0000259" key="1">
    <source>
        <dbReference type="Pfam" id="PF15604"/>
    </source>
</evidence>
<dbReference type="OrthoDB" id="7324255at2"/>
<name>A0A1B8PV57_MORLA</name>
<sequence>MSDIQDNDRELANRNFWTNINNRSDYIKYEFGQSVELLEKYLPELKSNYVELSPAFGAGELKNGIIRIVNHPNDWENVAQELKRSLLEVSADLVAIVNDDYGVWDKIQQWVSWAWGAIIGDFNKEPTLSQTIVAGLISIIPVADQVSDVRDLVANVLTLTNEIERENKENWINLALTAFGLIPTVGSVVKTLIKVIRHKDFADIKALAEIMETCETYLRKIGAGNQIPWKDNPIRWLQTKPWQELADRAKTSIQKYLSELSYKFKTFGSANSVNFKDRPSLKSLDTGLDALFKRVDEIASQINDYIDQIAKEITEKVDGLLSTPYAMAMVANGGKVTQNIHIGGGGNLNAPTQSTLIQKSQKAVFKQMPQKRVACFNRVNTDKAKKRADENIKNDYPAGFGNSTSADDYLNRETDRQLQMQEAGINSLTVAEYEAGRKAFQARKASQGSGRGDGKDQIETRDKFRADLLERYTNEYKENGMSQVEAEQKANTTTDNVMATLAALHNPDQLIDGNLNSKVPMDMGLKNVNSSIGSQWKNVPDDATIDPSDKGRTRVGAIDEAIKSIPESERANTRMNVKLERCK</sequence>
<evidence type="ECO:0000313" key="3">
    <source>
        <dbReference type="Proteomes" id="UP000092607"/>
    </source>
</evidence>
<dbReference type="CDD" id="cd20746">
    <property type="entry name" value="FIX_Ntox15_NUC_DUF4112_RhsA-like"/>
    <property type="match status" value="1"/>
</dbReference>
<organism evidence="2 3">
    <name type="scientific">Moraxella lacunata</name>
    <dbReference type="NCBI Taxonomy" id="477"/>
    <lineage>
        <taxon>Bacteria</taxon>
        <taxon>Pseudomonadati</taxon>
        <taxon>Pseudomonadota</taxon>
        <taxon>Gammaproteobacteria</taxon>
        <taxon>Moraxellales</taxon>
        <taxon>Moraxellaceae</taxon>
        <taxon>Moraxella</taxon>
    </lineage>
</organism>